<protein>
    <submittedName>
        <fullName evidence="3">Stage III sporulation protein AG</fullName>
    </submittedName>
</protein>
<sequence>MKRFIEKLFKPKNSEQENSITNKAGYVIILGLVGILLIFMSNLFTSSKEETELDQPMEPPDKQHDIQAANAEENEKTSNVNALEKNYEEDLEEMLNKIQGVSDAEVMVNLASTNVKIYERNIIKGQQSTDETDQNGGTRKVEDQTEETQVVFVRQGDQEVPLLVKTERPDVSGVFVVAKGADHATVKKWIIEAVSRVLDVPTHRVSVMPKSD</sequence>
<evidence type="ECO:0000313" key="3">
    <source>
        <dbReference type="EMBL" id="RKQ37757.1"/>
    </source>
</evidence>
<keyword evidence="4" id="KW-1185">Reference proteome</keyword>
<keyword evidence="1" id="KW-0175">Coiled coil</keyword>
<evidence type="ECO:0000313" key="4">
    <source>
        <dbReference type="Proteomes" id="UP000269301"/>
    </source>
</evidence>
<keyword evidence="2" id="KW-0812">Transmembrane</keyword>
<keyword evidence="2" id="KW-0472">Membrane</keyword>
<dbReference type="AlphaFoldDB" id="A0A495ACR2"/>
<reference evidence="3 4" key="1">
    <citation type="journal article" date="2016" name="Int. J. Syst. Evol. Microbiol.">
        <title>Oceanobacillus halophilus sp. nov., a novel moderately halophilic bacterium from a hypersaline lake.</title>
        <authorList>
            <person name="Amoozegar M.A."/>
            <person name="Bagheri M."/>
            <person name="Makhdoumi A."/>
            <person name="Nikou M.M."/>
            <person name="Fazeli S.A.S."/>
            <person name="Schumann P."/>
            <person name="Sproer C."/>
            <person name="Sanchez-Porro C."/>
            <person name="Ventosa A."/>
        </authorList>
    </citation>
    <scope>NUCLEOTIDE SEQUENCE [LARGE SCALE GENOMIC DNA]</scope>
    <source>
        <strain evidence="3 4">DSM 23996</strain>
    </source>
</reference>
<proteinExistence type="predicted"/>
<keyword evidence="2" id="KW-1133">Transmembrane helix</keyword>
<feature type="transmembrane region" description="Helical" evidence="2">
    <location>
        <begin position="24"/>
        <end position="44"/>
    </location>
</feature>
<feature type="coiled-coil region" evidence="1">
    <location>
        <begin position="66"/>
        <end position="104"/>
    </location>
</feature>
<organism evidence="3 4">
    <name type="scientific">Oceanobacillus halophilus</name>
    <dbReference type="NCBI Taxonomy" id="930130"/>
    <lineage>
        <taxon>Bacteria</taxon>
        <taxon>Bacillati</taxon>
        <taxon>Bacillota</taxon>
        <taxon>Bacilli</taxon>
        <taxon>Bacillales</taxon>
        <taxon>Bacillaceae</taxon>
        <taxon>Oceanobacillus</taxon>
    </lineage>
</organism>
<comment type="caution">
    <text evidence="3">The sequence shown here is derived from an EMBL/GenBank/DDBJ whole genome shotgun (WGS) entry which is preliminary data.</text>
</comment>
<accession>A0A495ACR2</accession>
<dbReference type="NCBIfam" id="TIGR02830">
    <property type="entry name" value="spore_III_AG"/>
    <property type="match status" value="1"/>
</dbReference>
<dbReference type="EMBL" id="RBZP01000001">
    <property type="protein sequence ID" value="RKQ37757.1"/>
    <property type="molecule type" value="Genomic_DNA"/>
</dbReference>
<name>A0A495ACR2_9BACI</name>
<dbReference type="OrthoDB" id="2381602at2"/>
<evidence type="ECO:0000256" key="1">
    <source>
        <dbReference type="SAM" id="Coils"/>
    </source>
</evidence>
<dbReference type="Proteomes" id="UP000269301">
    <property type="component" value="Unassembled WGS sequence"/>
</dbReference>
<dbReference type="InterPro" id="IPR014195">
    <property type="entry name" value="Spore_III_AG"/>
</dbReference>
<dbReference type="RefSeq" id="WP_121202832.1">
    <property type="nucleotide sequence ID" value="NZ_RBZP01000001.1"/>
</dbReference>
<gene>
    <name evidence="3" type="primary">spoIIIAG</name>
    <name evidence="3" type="ORF">D8M06_02855</name>
</gene>
<evidence type="ECO:0000256" key="2">
    <source>
        <dbReference type="SAM" id="Phobius"/>
    </source>
</evidence>